<dbReference type="RefSeq" id="WP_422918043.1">
    <property type="nucleotide sequence ID" value="NZ_JAMZEJ010000001.1"/>
</dbReference>
<evidence type="ECO:0000256" key="1">
    <source>
        <dbReference type="ARBA" id="ARBA00007812"/>
    </source>
</evidence>
<evidence type="ECO:0000256" key="3">
    <source>
        <dbReference type="RuleBase" id="RU362132"/>
    </source>
</evidence>
<dbReference type="Gene3D" id="3.40.50.1220">
    <property type="entry name" value="TPP-binding domain"/>
    <property type="match status" value="1"/>
</dbReference>
<evidence type="ECO:0000313" key="8">
    <source>
        <dbReference type="Proteomes" id="UP001524547"/>
    </source>
</evidence>
<feature type="domain" description="Thiamine pyrophosphate enzyme N-terminal TPP-binding" evidence="6">
    <location>
        <begin position="49"/>
        <end position="130"/>
    </location>
</feature>
<dbReference type="CDD" id="cd07035">
    <property type="entry name" value="TPP_PYR_POX_like"/>
    <property type="match status" value="1"/>
</dbReference>
<dbReference type="PANTHER" id="PTHR18968">
    <property type="entry name" value="THIAMINE PYROPHOSPHATE ENZYMES"/>
    <property type="match status" value="1"/>
</dbReference>
<dbReference type="Gene3D" id="3.40.50.970">
    <property type="match status" value="2"/>
</dbReference>
<dbReference type="Pfam" id="PF00205">
    <property type="entry name" value="TPP_enzyme_M"/>
    <property type="match status" value="1"/>
</dbReference>
<feature type="domain" description="Thiamine pyrophosphate enzyme central" evidence="4">
    <location>
        <begin position="220"/>
        <end position="353"/>
    </location>
</feature>
<evidence type="ECO:0000259" key="6">
    <source>
        <dbReference type="Pfam" id="PF02776"/>
    </source>
</evidence>
<keyword evidence="2 3" id="KW-0786">Thiamine pyrophosphate</keyword>
<dbReference type="InterPro" id="IPR011766">
    <property type="entry name" value="TPP_enzyme_TPP-bd"/>
</dbReference>
<dbReference type="InterPro" id="IPR029035">
    <property type="entry name" value="DHS-like_NAD/FAD-binding_dom"/>
</dbReference>
<organism evidence="7 8">
    <name type="scientific">Rhizosaccharibacter radicis</name>
    <dbReference type="NCBI Taxonomy" id="2782605"/>
    <lineage>
        <taxon>Bacteria</taxon>
        <taxon>Pseudomonadati</taxon>
        <taxon>Pseudomonadota</taxon>
        <taxon>Alphaproteobacteria</taxon>
        <taxon>Acetobacterales</taxon>
        <taxon>Acetobacteraceae</taxon>
        <taxon>Rhizosaccharibacter</taxon>
    </lineage>
</organism>
<dbReference type="InterPro" id="IPR029061">
    <property type="entry name" value="THDP-binding"/>
</dbReference>
<dbReference type="SUPFAM" id="SSF52467">
    <property type="entry name" value="DHS-like NAD/FAD-binding domain"/>
    <property type="match status" value="1"/>
</dbReference>
<dbReference type="SUPFAM" id="SSF52518">
    <property type="entry name" value="Thiamin diphosphate-binding fold (THDP-binding)"/>
    <property type="match status" value="2"/>
</dbReference>
<evidence type="ECO:0000259" key="5">
    <source>
        <dbReference type="Pfam" id="PF02775"/>
    </source>
</evidence>
<accession>A0ABT1VSH6</accession>
<dbReference type="EC" id="3.7.1.22" evidence="7"/>
<dbReference type="Proteomes" id="UP001524547">
    <property type="component" value="Unassembled WGS sequence"/>
</dbReference>
<keyword evidence="8" id="KW-1185">Reference proteome</keyword>
<proteinExistence type="inferred from homology"/>
<sequence length="619" mass="66185">MSTIRLTMAQALVRAMAAQKCEIDGEVLPIFGGVWGIFGHGNVAGLGEALHGVRDALPTFRGHNEQGMVHAAVAYAKQMRRRRFMACTSSIGPGALNMVTGAGVAHVNRLPVLLLPGDVFANRLPDPVLQQVENWGDGTASASDCFRPVSRYFDRLTRPEQLIPAFNRAMAVLTDPAECGPVTLSLCQDVQAQAFDYPESFFAERPHRPRRQGPDARELADAVAALRSARRPMVIAGGGTLFSGAEDALARFCAARGLPVGETQAGKSSIPDSEPMNMGGIGVSGSSASNELAAKADLVLAVGTKLQDFTTGSWALFRDQGMRMIGLNAQPFDAAKHRALPLVADALAGLEALDQALGDWRAPAGWTGEAERVRAGWREEAAAYTALPGAEQNAAPSDAQVIGAVLRTAEPSDVVVCAAGGLPAELHKHWRTDRPGGYHMEYGFSCMGYEVAGGLGAKMAHPDREVIVMVGDGSFMMLNSELQTSVMLGHKIIVVLLDNNGFGCINRLQAACGGAAFNNLWRDSLHQKEYPSIDFALHARAVGAHAEKVAGLSELEDALRRARRADRSSVIVIDTDPMATTQAGGAWWDVTVPEVSVRPEVRASRDRYEAARQHQRLGN</sequence>
<feature type="domain" description="Thiamine pyrophosphate enzyme TPP-binding" evidence="5">
    <location>
        <begin position="420"/>
        <end position="573"/>
    </location>
</feature>
<dbReference type="InterPro" id="IPR030817">
    <property type="entry name" value="Myo_inos_IolD"/>
</dbReference>
<name>A0ABT1VSH6_9PROT</name>
<dbReference type="EMBL" id="JAMZEJ010000001">
    <property type="protein sequence ID" value="MCQ8239296.1"/>
    <property type="molecule type" value="Genomic_DNA"/>
</dbReference>
<dbReference type="PROSITE" id="PS00187">
    <property type="entry name" value="TPP_ENZYMES"/>
    <property type="match status" value="1"/>
</dbReference>
<dbReference type="Pfam" id="PF02776">
    <property type="entry name" value="TPP_enzyme_N"/>
    <property type="match status" value="1"/>
</dbReference>
<evidence type="ECO:0000256" key="2">
    <source>
        <dbReference type="ARBA" id="ARBA00023052"/>
    </source>
</evidence>
<dbReference type="PANTHER" id="PTHR18968:SF9">
    <property type="entry name" value="3D-(3,5_4)-TRIHYDROXYCYCLOHEXANE-1,2-DIONE HYDROLASE"/>
    <property type="match status" value="1"/>
</dbReference>
<gene>
    <name evidence="7" type="primary">iolD</name>
    <name evidence="7" type="ORF">NFI88_00390</name>
</gene>
<dbReference type="Pfam" id="PF02775">
    <property type="entry name" value="TPP_enzyme_C"/>
    <property type="match status" value="1"/>
</dbReference>
<dbReference type="GO" id="GO:0102481">
    <property type="term" value="F:3D-(3,5/4)-trihydroxycyclohexane-1,2-dione hydrolase activity"/>
    <property type="evidence" value="ECO:0007669"/>
    <property type="project" value="UniProtKB-EC"/>
</dbReference>
<evidence type="ECO:0000259" key="4">
    <source>
        <dbReference type="Pfam" id="PF00205"/>
    </source>
</evidence>
<dbReference type="NCBIfam" id="TIGR04377">
    <property type="entry name" value="myo_inos_iolD"/>
    <property type="match status" value="1"/>
</dbReference>
<dbReference type="InterPro" id="IPR000399">
    <property type="entry name" value="TPP-bd_CS"/>
</dbReference>
<comment type="caution">
    <text evidence="7">The sequence shown here is derived from an EMBL/GenBank/DDBJ whole genome shotgun (WGS) entry which is preliminary data.</text>
</comment>
<dbReference type="InterPro" id="IPR045229">
    <property type="entry name" value="TPP_enz"/>
</dbReference>
<dbReference type="InterPro" id="IPR012001">
    <property type="entry name" value="Thiamin_PyroP_enz_TPP-bd_dom"/>
</dbReference>
<protein>
    <submittedName>
        <fullName evidence="7">3D-(3,5/4)-trihydroxycyclohexane-1,2-dione acylhydrolase (Decyclizing)</fullName>
        <ecNumber evidence="7">3.7.1.22</ecNumber>
    </submittedName>
</protein>
<keyword evidence="7" id="KW-0378">Hydrolase</keyword>
<dbReference type="InterPro" id="IPR012000">
    <property type="entry name" value="Thiamin_PyroP_enz_cen_dom"/>
</dbReference>
<comment type="similarity">
    <text evidence="1 3">Belongs to the TPP enzyme family.</text>
</comment>
<evidence type="ECO:0000313" key="7">
    <source>
        <dbReference type="EMBL" id="MCQ8239296.1"/>
    </source>
</evidence>
<reference evidence="7 8" key="1">
    <citation type="submission" date="2022-06" db="EMBL/GenBank/DDBJ databases">
        <title>Rhizosaccharibacter gen. nov. sp. nov. KSS12, endophytic bacteria isolated from sugarcane.</title>
        <authorList>
            <person name="Pitiwittayakul N."/>
        </authorList>
    </citation>
    <scope>NUCLEOTIDE SEQUENCE [LARGE SCALE GENOMIC DNA]</scope>
    <source>
        <strain evidence="7 8">KSS12</strain>
    </source>
</reference>